<evidence type="ECO:0000313" key="1">
    <source>
        <dbReference type="EMBL" id="KOS41210.1"/>
    </source>
</evidence>
<dbReference type="Gene3D" id="3.40.50.720">
    <property type="entry name" value="NAD(P)-binding Rossmann-like Domain"/>
    <property type="match status" value="1"/>
</dbReference>
<accession>A0A0M8P661</accession>
<keyword evidence="2" id="KW-1185">Reference proteome</keyword>
<dbReference type="AlphaFoldDB" id="A0A0M8P661"/>
<proteinExistence type="predicted"/>
<name>A0A0M8P661_9EURO</name>
<reference evidence="1 2" key="1">
    <citation type="submission" date="2015-08" db="EMBL/GenBank/DDBJ databases">
        <title>Genome sequencing of Penicillium nordicum.</title>
        <authorList>
            <person name="Nguyen H.D."/>
            <person name="Seifert K.A."/>
        </authorList>
    </citation>
    <scope>NUCLEOTIDE SEQUENCE [LARGE SCALE GENOMIC DNA]</scope>
    <source>
        <strain evidence="1 2">DAOMC 185683</strain>
    </source>
</reference>
<dbReference type="EMBL" id="LHQQ01000139">
    <property type="protein sequence ID" value="KOS41210.1"/>
    <property type="molecule type" value="Genomic_DNA"/>
</dbReference>
<dbReference type="OrthoDB" id="416786at2759"/>
<comment type="caution">
    <text evidence="1">The sequence shown here is derived from an EMBL/GenBank/DDBJ whole genome shotgun (WGS) entry which is preliminary data.</text>
</comment>
<dbReference type="STRING" id="229535.A0A0M8P661"/>
<evidence type="ECO:0000313" key="2">
    <source>
        <dbReference type="Proteomes" id="UP000037696"/>
    </source>
</evidence>
<organism evidence="1 2">
    <name type="scientific">Penicillium nordicum</name>
    <dbReference type="NCBI Taxonomy" id="229535"/>
    <lineage>
        <taxon>Eukaryota</taxon>
        <taxon>Fungi</taxon>
        <taxon>Dikarya</taxon>
        <taxon>Ascomycota</taxon>
        <taxon>Pezizomycotina</taxon>
        <taxon>Eurotiomycetes</taxon>
        <taxon>Eurotiomycetidae</taxon>
        <taxon>Eurotiales</taxon>
        <taxon>Aspergillaceae</taxon>
        <taxon>Penicillium</taxon>
    </lineage>
</organism>
<protein>
    <submittedName>
        <fullName evidence="1">Uncharacterized protein</fullName>
    </submittedName>
</protein>
<gene>
    <name evidence="1" type="ORF">ACN38_g7926</name>
</gene>
<sequence length="113" mass="12895">MKKVDGKEPVDGMTWREFWAILGSLGYRLQAKVMAEWLALVRADIDAAREKHPLWPLAHMIAGFQNDERMVGSSWQKRGSTPLRLKDAVKRSAEFLDKVGFLPTPSDQNEEKI</sequence>
<dbReference type="Proteomes" id="UP000037696">
    <property type="component" value="Unassembled WGS sequence"/>
</dbReference>